<accession>A0A6A6SDH3</accession>
<reference evidence="4" key="1">
    <citation type="journal article" date="2020" name="Stud. Mycol.">
        <title>101 Dothideomycetes genomes: a test case for predicting lifestyles and emergence of pathogens.</title>
        <authorList>
            <person name="Haridas S."/>
            <person name="Albert R."/>
            <person name="Binder M."/>
            <person name="Bloem J."/>
            <person name="Labutti K."/>
            <person name="Salamov A."/>
            <person name="Andreopoulos B."/>
            <person name="Baker S."/>
            <person name="Barry K."/>
            <person name="Bills G."/>
            <person name="Bluhm B."/>
            <person name="Cannon C."/>
            <person name="Castanera R."/>
            <person name="Culley D."/>
            <person name="Daum C."/>
            <person name="Ezra D."/>
            <person name="Gonzalez J."/>
            <person name="Henrissat B."/>
            <person name="Kuo A."/>
            <person name="Liang C."/>
            <person name="Lipzen A."/>
            <person name="Lutzoni F."/>
            <person name="Magnuson J."/>
            <person name="Mondo S."/>
            <person name="Nolan M."/>
            <person name="Ohm R."/>
            <person name="Pangilinan J."/>
            <person name="Park H.-J."/>
            <person name="Ramirez L."/>
            <person name="Alfaro M."/>
            <person name="Sun H."/>
            <person name="Tritt A."/>
            <person name="Yoshinaga Y."/>
            <person name="Zwiers L.-H."/>
            <person name="Turgeon B."/>
            <person name="Goodwin S."/>
            <person name="Spatafora J."/>
            <person name="Crous P."/>
            <person name="Grigoriev I."/>
        </authorList>
    </citation>
    <scope>NUCLEOTIDE SEQUENCE</scope>
    <source>
        <strain evidence="4">CBS 473.64</strain>
    </source>
</reference>
<protein>
    <submittedName>
        <fullName evidence="4">Ankyrin</fullName>
    </submittedName>
</protein>
<dbReference type="Gene3D" id="1.25.40.20">
    <property type="entry name" value="Ankyrin repeat-containing domain"/>
    <property type="match status" value="2"/>
</dbReference>
<evidence type="ECO:0000313" key="4">
    <source>
        <dbReference type="EMBL" id="KAF2645322.1"/>
    </source>
</evidence>
<organism evidence="4 5">
    <name type="scientific">Massarina eburnea CBS 473.64</name>
    <dbReference type="NCBI Taxonomy" id="1395130"/>
    <lineage>
        <taxon>Eukaryota</taxon>
        <taxon>Fungi</taxon>
        <taxon>Dikarya</taxon>
        <taxon>Ascomycota</taxon>
        <taxon>Pezizomycotina</taxon>
        <taxon>Dothideomycetes</taxon>
        <taxon>Pleosporomycetidae</taxon>
        <taxon>Pleosporales</taxon>
        <taxon>Massarineae</taxon>
        <taxon>Massarinaceae</taxon>
        <taxon>Massarina</taxon>
    </lineage>
</organism>
<feature type="repeat" description="ANK" evidence="3">
    <location>
        <begin position="75"/>
        <end position="109"/>
    </location>
</feature>
<evidence type="ECO:0000256" key="2">
    <source>
        <dbReference type="ARBA" id="ARBA00023043"/>
    </source>
</evidence>
<gene>
    <name evidence="4" type="ORF">P280DRAFT_362676</name>
</gene>
<name>A0A6A6SDH3_9PLEO</name>
<keyword evidence="2 3" id="KW-0040">ANK repeat</keyword>
<dbReference type="PANTHER" id="PTHR24171">
    <property type="entry name" value="ANKYRIN REPEAT DOMAIN-CONTAINING PROTEIN 39-RELATED"/>
    <property type="match status" value="1"/>
</dbReference>
<feature type="repeat" description="ANK" evidence="3">
    <location>
        <begin position="41"/>
        <end position="73"/>
    </location>
</feature>
<proteinExistence type="predicted"/>
<dbReference type="Proteomes" id="UP000799753">
    <property type="component" value="Unassembled WGS sequence"/>
</dbReference>
<dbReference type="InterPro" id="IPR036770">
    <property type="entry name" value="Ankyrin_rpt-contain_sf"/>
</dbReference>
<evidence type="ECO:0000313" key="5">
    <source>
        <dbReference type="Proteomes" id="UP000799753"/>
    </source>
</evidence>
<dbReference type="PROSITE" id="PS50088">
    <property type="entry name" value="ANK_REPEAT"/>
    <property type="match status" value="4"/>
</dbReference>
<keyword evidence="1" id="KW-0677">Repeat</keyword>
<feature type="repeat" description="ANK" evidence="3">
    <location>
        <begin position="8"/>
        <end position="40"/>
    </location>
</feature>
<dbReference type="InterPro" id="IPR002110">
    <property type="entry name" value="Ankyrin_rpt"/>
</dbReference>
<dbReference type="SMART" id="SM00248">
    <property type="entry name" value="ANK"/>
    <property type="match status" value="3"/>
</dbReference>
<sequence>DVNTTDANGRTPLYWAAWRGDVSNVKELISHGANVNIEDYEGFAPLARAAQAGHLSTVRVLLRANALIDTTTSSWGYQPIHLACENEPNGHKIVKELLDKGANLNAYSRGSGTPLHNAANRGSLETITLL</sequence>
<feature type="repeat" description="ANK" evidence="3">
    <location>
        <begin position="110"/>
        <end position="130"/>
    </location>
</feature>
<dbReference type="PROSITE" id="PS50297">
    <property type="entry name" value="ANK_REP_REGION"/>
    <property type="match status" value="4"/>
</dbReference>
<feature type="non-terminal residue" evidence="4">
    <location>
        <position position="1"/>
    </location>
</feature>
<dbReference type="SUPFAM" id="SSF48403">
    <property type="entry name" value="Ankyrin repeat"/>
    <property type="match status" value="1"/>
</dbReference>
<dbReference type="EMBL" id="MU006777">
    <property type="protein sequence ID" value="KAF2645322.1"/>
    <property type="molecule type" value="Genomic_DNA"/>
</dbReference>
<dbReference type="Pfam" id="PF12796">
    <property type="entry name" value="Ank_2"/>
    <property type="match status" value="2"/>
</dbReference>
<keyword evidence="5" id="KW-1185">Reference proteome</keyword>
<dbReference type="OrthoDB" id="5431422at2759"/>
<evidence type="ECO:0000256" key="3">
    <source>
        <dbReference type="PROSITE-ProRule" id="PRU00023"/>
    </source>
</evidence>
<dbReference type="AlphaFoldDB" id="A0A6A6SDH3"/>
<evidence type="ECO:0000256" key="1">
    <source>
        <dbReference type="ARBA" id="ARBA00022737"/>
    </source>
</evidence>
<dbReference type="PRINTS" id="PR01415">
    <property type="entry name" value="ANKYRIN"/>
</dbReference>
<feature type="non-terminal residue" evidence="4">
    <location>
        <position position="130"/>
    </location>
</feature>